<dbReference type="Pfam" id="PF02811">
    <property type="entry name" value="PHP"/>
    <property type="match status" value="1"/>
</dbReference>
<dbReference type="Pfam" id="PF17657">
    <property type="entry name" value="DNA_pol3_finger"/>
    <property type="match status" value="1"/>
</dbReference>
<feature type="domain" description="PHP" evidence="10">
    <location>
        <begin position="13"/>
        <end position="154"/>
    </location>
</feature>
<keyword evidence="2" id="KW-0963">Cytoplasm</keyword>
<dbReference type="SUPFAM" id="SSF89550">
    <property type="entry name" value="PHP domain-like"/>
    <property type="match status" value="1"/>
</dbReference>
<dbReference type="NCBIfam" id="TIGR00594">
    <property type="entry name" value="polc"/>
    <property type="match status" value="1"/>
</dbReference>
<dbReference type="EC" id="2.7.7.7" evidence="1"/>
<reference evidence="14 15" key="1">
    <citation type="submission" date="2021-07" db="EMBL/GenBank/DDBJ databases">
        <title>Thermus aquaticus gen. n. and sp. n., a nonsporulating extreme thermophile.</title>
        <authorList>
            <person name="Hu C.-J."/>
            <person name="Li W.-J."/>
            <person name="Xian W.-D."/>
        </authorList>
    </citation>
    <scope>NUCLEOTIDE SEQUENCE [LARGE SCALE GENOMIC DNA]</scope>
    <source>
        <strain evidence="14 15">SYSU G05001</strain>
    </source>
</reference>
<evidence type="ECO:0000313" key="14">
    <source>
        <dbReference type="EMBL" id="MBW6394670.1"/>
    </source>
</evidence>
<keyword evidence="3 14" id="KW-0808">Transferase</keyword>
<dbReference type="InterPro" id="IPR029460">
    <property type="entry name" value="DNAPol_HHH"/>
</dbReference>
<evidence type="ECO:0000256" key="8">
    <source>
        <dbReference type="ARBA" id="ARBA00023204"/>
    </source>
</evidence>
<evidence type="ECO:0000256" key="7">
    <source>
        <dbReference type="ARBA" id="ARBA00022932"/>
    </source>
</evidence>
<comment type="catalytic activity">
    <reaction evidence="9">
        <text>DNA(n) + a 2'-deoxyribonucleoside 5'-triphosphate = DNA(n+1) + diphosphate</text>
        <dbReference type="Rhea" id="RHEA:22508"/>
        <dbReference type="Rhea" id="RHEA-COMP:17339"/>
        <dbReference type="Rhea" id="RHEA-COMP:17340"/>
        <dbReference type="ChEBI" id="CHEBI:33019"/>
        <dbReference type="ChEBI" id="CHEBI:61560"/>
        <dbReference type="ChEBI" id="CHEBI:173112"/>
        <dbReference type="EC" id="2.7.7.7"/>
    </reaction>
</comment>
<feature type="domain" description="DNA polymerase helix-hairpin-helix motif" evidence="12">
    <location>
        <begin position="788"/>
        <end position="876"/>
    </location>
</feature>
<gene>
    <name evidence="14" type="primary">dnaE</name>
    <name evidence="14" type="ORF">KZX47_05825</name>
</gene>
<dbReference type="InterPro" id="IPR004805">
    <property type="entry name" value="DnaE2/DnaE/PolC"/>
</dbReference>
<dbReference type="Proteomes" id="UP000724268">
    <property type="component" value="Unassembled WGS sequence"/>
</dbReference>
<name>A0ABS7A011_9DEIN</name>
<dbReference type="Gene3D" id="3.20.20.140">
    <property type="entry name" value="Metal-dependent hydrolases"/>
    <property type="match status" value="1"/>
</dbReference>
<dbReference type="InterPro" id="IPR011708">
    <property type="entry name" value="DNA_pol3_alpha_NTPase_dom"/>
</dbReference>
<evidence type="ECO:0000256" key="2">
    <source>
        <dbReference type="ARBA" id="ARBA00022490"/>
    </source>
</evidence>
<proteinExistence type="predicted"/>
<evidence type="ECO:0000259" key="10">
    <source>
        <dbReference type="Pfam" id="PF02811"/>
    </source>
</evidence>
<evidence type="ECO:0000259" key="13">
    <source>
        <dbReference type="Pfam" id="PF17657"/>
    </source>
</evidence>
<accession>A0ABS7A011</accession>
<keyword evidence="15" id="KW-1185">Reference proteome</keyword>
<keyword evidence="8" id="KW-0234">DNA repair</keyword>
<dbReference type="Pfam" id="PF14579">
    <property type="entry name" value="HHH_6"/>
    <property type="match status" value="1"/>
</dbReference>
<keyword evidence="4 14" id="KW-0548">Nucleotidyltransferase</keyword>
<keyword evidence="6" id="KW-0227">DNA damage</keyword>
<dbReference type="GO" id="GO:0003887">
    <property type="term" value="F:DNA-directed DNA polymerase activity"/>
    <property type="evidence" value="ECO:0007669"/>
    <property type="project" value="UniProtKB-EC"/>
</dbReference>
<evidence type="ECO:0000256" key="6">
    <source>
        <dbReference type="ARBA" id="ARBA00022763"/>
    </source>
</evidence>
<dbReference type="InterPro" id="IPR040982">
    <property type="entry name" value="DNA_pol3_finger"/>
</dbReference>
<dbReference type="InterPro" id="IPR016195">
    <property type="entry name" value="Pol/histidinol_Pase-like"/>
</dbReference>
<evidence type="ECO:0000256" key="1">
    <source>
        <dbReference type="ARBA" id="ARBA00012417"/>
    </source>
</evidence>
<dbReference type="RefSeq" id="WP_219759335.1">
    <property type="nucleotide sequence ID" value="NZ_JAHXRS010000008.1"/>
</dbReference>
<evidence type="ECO:0000259" key="12">
    <source>
        <dbReference type="Pfam" id="PF14579"/>
    </source>
</evidence>
<evidence type="ECO:0000256" key="9">
    <source>
        <dbReference type="ARBA" id="ARBA00049244"/>
    </source>
</evidence>
<dbReference type="EMBL" id="JAHXRS010000008">
    <property type="protein sequence ID" value="MBW6394670.1"/>
    <property type="molecule type" value="Genomic_DNA"/>
</dbReference>
<dbReference type="CDD" id="cd04485">
    <property type="entry name" value="DnaE_OBF"/>
    <property type="match status" value="1"/>
</dbReference>
<comment type="caution">
    <text evidence="14">The sequence shown here is derived from an EMBL/GenBank/DDBJ whole genome shotgun (WGS) entry which is preliminary data.</text>
</comment>
<evidence type="ECO:0000256" key="3">
    <source>
        <dbReference type="ARBA" id="ARBA00022679"/>
    </source>
</evidence>
<evidence type="ECO:0000256" key="5">
    <source>
        <dbReference type="ARBA" id="ARBA00022705"/>
    </source>
</evidence>
<evidence type="ECO:0000259" key="11">
    <source>
        <dbReference type="Pfam" id="PF07733"/>
    </source>
</evidence>
<dbReference type="PANTHER" id="PTHR32294">
    <property type="entry name" value="DNA POLYMERASE III SUBUNIT ALPHA"/>
    <property type="match status" value="1"/>
</dbReference>
<evidence type="ECO:0000313" key="15">
    <source>
        <dbReference type="Proteomes" id="UP000724268"/>
    </source>
</evidence>
<dbReference type="InterPro" id="IPR004013">
    <property type="entry name" value="PHP_dom"/>
</dbReference>
<organism evidence="14 15">
    <name type="scientific">Thermus brevis</name>
    <dbReference type="NCBI Taxonomy" id="2862456"/>
    <lineage>
        <taxon>Bacteria</taxon>
        <taxon>Thermotogati</taxon>
        <taxon>Deinococcota</taxon>
        <taxon>Deinococci</taxon>
        <taxon>Thermales</taxon>
        <taxon>Thermaceae</taxon>
        <taxon>Thermus</taxon>
    </lineage>
</organism>
<feature type="domain" description="Bacterial DNA polymerase III alpha subunit NTPase" evidence="11">
    <location>
        <begin position="282"/>
        <end position="537"/>
    </location>
</feature>
<keyword evidence="7" id="KW-0239">DNA-directed DNA polymerase</keyword>
<evidence type="ECO:0000256" key="4">
    <source>
        <dbReference type="ARBA" id="ARBA00022695"/>
    </source>
</evidence>
<dbReference type="Pfam" id="PF07733">
    <property type="entry name" value="DNA_pol3_alpha"/>
    <property type="match status" value="1"/>
</dbReference>
<dbReference type="SUPFAM" id="SSF160975">
    <property type="entry name" value="AF1531-like"/>
    <property type="match status" value="1"/>
</dbReference>
<feature type="domain" description="DNA polymerase III alpha subunit finger" evidence="13">
    <location>
        <begin position="577"/>
        <end position="711"/>
    </location>
</feature>
<keyword evidence="5" id="KW-0235">DNA replication</keyword>
<protein>
    <recommendedName>
        <fullName evidence="1">DNA-directed DNA polymerase</fullName>
        <ecNumber evidence="1">2.7.7.7</ecNumber>
    </recommendedName>
</protein>
<sequence length="1035" mass="114776">MGLALLWAESYFGRGVSSPERLLERAKELGHTHLALTDWLSLTGGVRLFRKAQELGVVPLIGAGLPLRTPEGTFPVLLLAASREGYARLSGHLTQALAEGSLPLEALLADSQDLVLLTGGRRGFPSTLLAQRRLEALDRLLRALKEAFRDRLFLSLYHGRLPGDDRRVRILRSLAQDRGLPYVAALEVRQATPELFPLLDALTCARLGISVGTFPQEASHLERPRNEALALPSREEALDRIPFPEAWAAARDLARALAFPLLPERLLDPPIPLPPGRTPMEELTRLALEALRERYPGRPAYEERLRQELSTVEALGLAGFFLLAHGVVRWARSRGILAVARGSAVGSLLAHLLDLTPVDPVAEGLLFERFLHGGMKALPDIDLDLSSRRREEVIRHLEETYGAHEAMAAAYVTYRLPLAVQDLGRALGLPAELRRRLTKTLGRDFRHLSPHRAREAEPLFREVLGEAPVKELLLRLLSLMEKGHVRHLMPHVGGVVVAPGPLTRYAPVVRSAGGVRMLTLDKDDLEALGLVKLDLLGLRMLSALEEAREEVFRTEGVWLDLEALPQAALPEGPTRLEEEVYRPLWRGETLGVFQLESPAQTAMSRRLRPRTLEDLAHQIALVRPGPIQSGTVRPYLKRRLGQEEAKPLHPVLDRILARTHGVLLFQEELLSLLHHGAGMDWAEAEAFRKAVAKARDEEDLEPLRECFLRGLEGTLGLVGERAEEVWRMVEGFRGYGFTESHARAFARHAYASLWLKAHYPAEFLAGVLSEMPGMWPPATWRQEARRLGVPFLPLSINRSGLRYRVEGVGGKKALRPPLTAAKGVSEEAARAILRERLRGPFTSLEDFRARLHPPEDLLLALAKAGAFDEFHPRREALFRAGLPPGGPLLAEELPPPPLPPLAPGERLLLDLEAKGFSELPLHPLDLVRGRMREVGATPLSALRPGPVLTAGLVVAKQKPPTAQGYAFLVLEDGPIRRQVVVPPGLWERRYALFRDAKLLLVAGEFSGETIRAEEAWHLLGNPVGENLAEEDQRRP</sequence>
<dbReference type="Gene3D" id="1.10.150.870">
    <property type="match status" value="1"/>
</dbReference>
<dbReference type="PANTHER" id="PTHR32294:SF4">
    <property type="entry name" value="ERROR-PRONE DNA POLYMERASE"/>
    <property type="match status" value="1"/>
</dbReference>